<dbReference type="Proteomes" id="UP000321533">
    <property type="component" value="Chromosome"/>
</dbReference>
<accession>A0A5B8VG15</accession>
<protein>
    <recommendedName>
        <fullName evidence="4">TerB family tellurite resistance protein</fullName>
    </recommendedName>
</protein>
<proteinExistence type="predicted"/>
<evidence type="ECO:0008006" key="4">
    <source>
        <dbReference type="Google" id="ProtNLM"/>
    </source>
</evidence>
<evidence type="ECO:0000256" key="1">
    <source>
        <dbReference type="SAM" id="SignalP"/>
    </source>
</evidence>
<dbReference type="RefSeq" id="WP_147192155.1">
    <property type="nucleotide sequence ID" value="NZ_CP042435.1"/>
</dbReference>
<dbReference type="AlphaFoldDB" id="A0A5B8VG15"/>
<dbReference type="EMBL" id="CP042435">
    <property type="protein sequence ID" value="QEC69278.1"/>
    <property type="molecule type" value="Genomic_DNA"/>
</dbReference>
<organism evidence="2 3">
    <name type="scientific">Panacibacter ginsenosidivorans</name>
    <dbReference type="NCBI Taxonomy" id="1813871"/>
    <lineage>
        <taxon>Bacteria</taxon>
        <taxon>Pseudomonadati</taxon>
        <taxon>Bacteroidota</taxon>
        <taxon>Chitinophagia</taxon>
        <taxon>Chitinophagales</taxon>
        <taxon>Chitinophagaceae</taxon>
        <taxon>Panacibacter</taxon>
    </lineage>
</organism>
<dbReference type="KEGG" id="pgin:FRZ67_18905"/>
<gene>
    <name evidence="2" type="ORF">FRZ67_18905</name>
</gene>
<evidence type="ECO:0000313" key="3">
    <source>
        <dbReference type="Proteomes" id="UP000321533"/>
    </source>
</evidence>
<sequence>MKRIMILLFLCFAVQVLHAQTIAEWFQQKKTQIKYLVEQIGALKVYAGYLEKGYSIAKEGINTINDIKHGDFFLHEGHFDSLKIVNPVIAASFYVADAVVLATKIEAAAKAGTTQVLANDFFMDAEKEYLQRVYNNIINGAAADLDQLTTFIMDGELQMTDDERLQNIKVMYASLQDKYAFVQSFSKQAQMLSVQRIKQQSETDRVKKLYNIK</sequence>
<dbReference type="OrthoDB" id="673795at2"/>
<feature type="chain" id="PRO_5022889180" description="TerB family tellurite resistance protein" evidence="1">
    <location>
        <begin position="20"/>
        <end position="213"/>
    </location>
</feature>
<keyword evidence="3" id="KW-1185">Reference proteome</keyword>
<feature type="signal peptide" evidence="1">
    <location>
        <begin position="1"/>
        <end position="19"/>
    </location>
</feature>
<name>A0A5B8VG15_9BACT</name>
<keyword evidence="1" id="KW-0732">Signal</keyword>
<evidence type="ECO:0000313" key="2">
    <source>
        <dbReference type="EMBL" id="QEC69278.1"/>
    </source>
</evidence>
<reference evidence="2 3" key="1">
    <citation type="journal article" date="2016" name="Int. J. Syst. Evol. Microbiol.">
        <title>Panacibacter ginsenosidivorans gen. nov., sp. nov., with ginsenoside converting activity isolated from soil of a ginseng field.</title>
        <authorList>
            <person name="Siddiqi M.Z."/>
            <person name="Muhammad Shafi S."/>
            <person name="Choi K.D."/>
            <person name="Im W.T."/>
        </authorList>
    </citation>
    <scope>NUCLEOTIDE SEQUENCE [LARGE SCALE GENOMIC DNA]</scope>
    <source>
        <strain evidence="2 3">Gsoil1550</strain>
    </source>
</reference>